<dbReference type="KEGG" id="osg:BST96_07195"/>
<dbReference type="RefSeq" id="WP_085758045.1">
    <property type="nucleotide sequence ID" value="NZ_CP019343.1"/>
</dbReference>
<keyword evidence="1" id="KW-0472">Membrane</keyword>
<keyword evidence="1" id="KW-1133">Transmembrane helix</keyword>
<dbReference type="OrthoDB" id="7068382at2"/>
<gene>
    <name evidence="2" type="ORF">BST96_07195</name>
</gene>
<accession>A0A1X9NEE9</accession>
<dbReference type="EMBL" id="CP019343">
    <property type="protein sequence ID" value="ARN73919.1"/>
    <property type="molecule type" value="Genomic_DNA"/>
</dbReference>
<evidence type="ECO:0000313" key="2">
    <source>
        <dbReference type="EMBL" id="ARN73919.1"/>
    </source>
</evidence>
<feature type="transmembrane region" description="Helical" evidence="1">
    <location>
        <begin position="6"/>
        <end position="28"/>
    </location>
</feature>
<sequence>MDTVLEFVKIGTIVVLFLGVLAYSWLLIRAYFLGKTSTKTMLERSPAHNFGLPFSAVASFGLVTLLDVAVKGNLDFHAFGLEFSGPSAPLTLWVVCYITFVWSIKKVEPEHK</sequence>
<organism evidence="2 3">
    <name type="scientific">Oceanicoccus sagamiensis</name>
    <dbReference type="NCBI Taxonomy" id="716816"/>
    <lineage>
        <taxon>Bacteria</taxon>
        <taxon>Pseudomonadati</taxon>
        <taxon>Pseudomonadota</taxon>
        <taxon>Gammaproteobacteria</taxon>
        <taxon>Cellvibrionales</taxon>
        <taxon>Spongiibacteraceae</taxon>
        <taxon>Oceanicoccus</taxon>
    </lineage>
</organism>
<name>A0A1X9NEE9_9GAMM</name>
<dbReference type="Proteomes" id="UP000193450">
    <property type="component" value="Chromosome"/>
</dbReference>
<reference evidence="2 3" key="1">
    <citation type="submission" date="2016-11" db="EMBL/GenBank/DDBJ databases">
        <title>Trade-off between light-utilization and light-protection in marine flavobacteria.</title>
        <authorList>
            <person name="Kumagai Y."/>
        </authorList>
    </citation>
    <scope>NUCLEOTIDE SEQUENCE [LARGE SCALE GENOMIC DNA]</scope>
    <source>
        <strain evidence="2 3">NBRC 107125</strain>
    </source>
</reference>
<keyword evidence="1" id="KW-0812">Transmembrane</keyword>
<feature type="transmembrane region" description="Helical" evidence="1">
    <location>
        <begin position="86"/>
        <end position="104"/>
    </location>
</feature>
<evidence type="ECO:0000313" key="3">
    <source>
        <dbReference type="Proteomes" id="UP000193450"/>
    </source>
</evidence>
<protein>
    <submittedName>
        <fullName evidence="2">Uncharacterized protein</fullName>
    </submittedName>
</protein>
<feature type="transmembrane region" description="Helical" evidence="1">
    <location>
        <begin position="49"/>
        <end position="66"/>
    </location>
</feature>
<keyword evidence="3" id="KW-1185">Reference proteome</keyword>
<evidence type="ECO:0000256" key="1">
    <source>
        <dbReference type="SAM" id="Phobius"/>
    </source>
</evidence>
<dbReference type="AlphaFoldDB" id="A0A1X9NEE9"/>
<proteinExistence type="predicted"/>